<gene>
    <name evidence="2" type="ORF">COO20_04790</name>
</gene>
<dbReference type="InterPro" id="IPR006517">
    <property type="entry name" value="Phage_terminase_lsu-like_C"/>
</dbReference>
<keyword evidence="1" id="KW-0472">Membrane</keyword>
<dbReference type="Gene3D" id="3.30.420.240">
    <property type="match status" value="1"/>
</dbReference>
<dbReference type="Gene3D" id="3.40.50.300">
    <property type="entry name" value="P-loop containing nucleotide triphosphate hydrolases"/>
    <property type="match status" value="1"/>
</dbReference>
<feature type="transmembrane region" description="Helical" evidence="1">
    <location>
        <begin position="116"/>
        <end position="137"/>
    </location>
</feature>
<dbReference type="InterPro" id="IPR027417">
    <property type="entry name" value="P-loop_NTPase"/>
</dbReference>
<proteinExistence type="predicted"/>
<dbReference type="OrthoDB" id="378710at2"/>
<keyword evidence="1" id="KW-0812">Transmembrane</keyword>
<evidence type="ECO:0000313" key="3">
    <source>
        <dbReference type="Proteomes" id="UP000233597"/>
    </source>
</evidence>
<evidence type="ECO:0000313" key="2">
    <source>
        <dbReference type="EMBL" id="PKR55490.1"/>
    </source>
</evidence>
<evidence type="ECO:0000256" key="1">
    <source>
        <dbReference type="SAM" id="Phobius"/>
    </source>
</evidence>
<name>A0A2N3KYB9_9PROT</name>
<dbReference type="Proteomes" id="UP000233597">
    <property type="component" value="Unassembled WGS sequence"/>
</dbReference>
<accession>A0A2N3KYB9</accession>
<reference evidence="2 3" key="1">
    <citation type="submission" date="2017-09" db="EMBL/GenBank/DDBJ databases">
        <title>Biodiversity and function of Thalassospira species in the particle-attached aromatic-hydrocarbon-degrading consortia from the surface seawater of the South China Sea.</title>
        <authorList>
            <person name="Dong C."/>
            <person name="Liu R."/>
            <person name="Shao Z."/>
        </authorList>
    </citation>
    <scope>NUCLEOTIDE SEQUENCE [LARGE SCALE GENOMIC DNA]</scope>
    <source>
        <strain evidence="2 3">CSC1P2</strain>
    </source>
</reference>
<protein>
    <recommendedName>
        <fullName evidence="4">Terminase large subunit gp17-like C-terminal domain-containing protein</fullName>
    </recommendedName>
</protein>
<dbReference type="NCBIfam" id="TIGR01630">
    <property type="entry name" value="psiM2_ORF9"/>
    <property type="match status" value="1"/>
</dbReference>
<comment type="caution">
    <text evidence="2">The sequence shown here is derived from an EMBL/GenBank/DDBJ whole genome shotgun (WGS) entry which is preliminary data.</text>
</comment>
<keyword evidence="1" id="KW-1133">Transmembrane helix</keyword>
<dbReference type="RefSeq" id="WP_101264539.1">
    <property type="nucleotide sequence ID" value="NZ_NWTK01000002.1"/>
</dbReference>
<dbReference type="AlphaFoldDB" id="A0A2N3KYB9"/>
<sequence length="571" mass="65441">MAKRDRLTPKQFEKSLAEYREGFVRNLEARCSGFDPDEKASKKRRTAGREDFEFFARTYFPHYIRGKKDPKTGIEKPINLPNLHRYFCEHFPALIKNPESVNEAIAAPRGEAKSTYALILLVYCTVYALKHYMIYIMDVFDQASVVIEAFKVELESNPRLRTDFPDIIGKGPVWQDGVCVTRNNIKLHARGAGQRIRGLKHGARRPDLAILDDIENDENVKTPKQRDKLESWIDTGVANLGEAGEKFDLIFVGTVLHYDSVLVRKLNNPLWQSIRFQSILQWPDRRDLWEQWEEILRNQSREAARDFYAKNRAKMEEGAVVSWPEKRPLLYLMELRARIGHKSFSSEQQNEAIDENAAFQNFTYWVQFEPQWVYFGACDPSLGKKGNHRDPSAILVGGFERRAGELAVVEASIRKRVPKVIISDIIAFQKQYRCVAWGIETVQFQEFLRTQLIDEAIRQHIALNGVPVPQNTDKDLRIESLQVPISDGRIKLHPSQNVLRTQLEQWPNGDHDDGPDALEMLWTLAITYGAPLDIRTGGQRASMNAYGEHHSTISVNGNYGAASGALNWRGY</sequence>
<dbReference type="EMBL" id="NWTK01000002">
    <property type="protein sequence ID" value="PKR55490.1"/>
    <property type="molecule type" value="Genomic_DNA"/>
</dbReference>
<evidence type="ECO:0008006" key="4">
    <source>
        <dbReference type="Google" id="ProtNLM"/>
    </source>
</evidence>
<organism evidence="2 3">
    <name type="scientific">Thalassospira marina</name>
    <dbReference type="NCBI Taxonomy" id="2048283"/>
    <lineage>
        <taxon>Bacteria</taxon>
        <taxon>Pseudomonadati</taxon>
        <taxon>Pseudomonadota</taxon>
        <taxon>Alphaproteobacteria</taxon>
        <taxon>Rhodospirillales</taxon>
        <taxon>Thalassospiraceae</taxon>
        <taxon>Thalassospira</taxon>
    </lineage>
</organism>